<dbReference type="GO" id="GO:0036297">
    <property type="term" value="P:interstrand cross-link repair"/>
    <property type="evidence" value="ECO:0007669"/>
    <property type="project" value="TreeGrafter"/>
</dbReference>
<evidence type="ECO:0000259" key="1">
    <source>
        <dbReference type="Pfam" id="PF09369"/>
    </source>
</evidence>
<dbReference type="Gene3D" id="3.30.420.10">
    <property type="entry name" value="Ribonuclease H-like superfamily/Ribonuclease H"/>
    <property type="match status" value="1"/>
</dbReference>
<dbReference type="PANTHER" id="PTHR47957">
    <property type="entry name" value="ATP-DEPENDENT HELICASE HRQ1"/>
    <property type="match status" value="1"/>
</dbReference>
<dbReference type="InterPro" id="IPR012337">
    <property type="entry name" value="RNaseH-like_sf"/>
</dbReference>
<dbReference type="Pfam" id="PF09369">
    <property type="entry name" value="MZB"/>
    <property type="match status" value="1"/>
</dbReference>
<dbReference type="EMBL" id="AZHX01001854">
    <property type="protein sequence ID" value="ETW99307.1"/>
    <property type="molecule type" value="Genomic_DNA"/>
</dbReference>
<feature type="non-terminal residue" evidence="2">
    <location>
        <position position="1"/>
    </location>
</feature>
<dbReference type="InterPro" id="IPR018973">
    <property type="entry name" value="MZB"/>
</dbReference>
<accession>W4LMY2</accession>
<dbReference type="InterPro" id="IPR036397">
    <property type="entry name" value="RNaseH_sf"/>
</dbReference>
<dbReference type="HOGENOM" id="CLU_523311_0_0_7"/>
<dbReference type="GO" id="GO:0043138">
    <property type="term" value="F:3'-5' DNA helicase activity"/>
    <property type="evidence" value="ECO:0007669"/>
    <property type="project" value="TreeGrafter"/>
</dbReference>
<comment type="caution">
    <text evidence="2">The sequence shown here is derived from an EMBL/GenBank/DDBJ whole genome shotgun (WGS) entry which is preliminary data.</text>
</comment>
<dbReference type="Proteomes" id="UP000019140">
    <property type="component" value="Unassembled WGS sequence"/>
</dbReference>
<reference evidence="2 3" key="1">
    <citation type="journal article" date="2014" name="Nature">
        <title>An environmental bacterial taxon with a large and distinct metabolic repertoire.</title>
        <authorList>
            <person name="Wilson M.C."/>
            <person name="Mori T."/>
            <person name="Ruckert C."/>
            <person name="Uria A.R."/>
            <person name="Helf M.J."/>
            <person name="Takada K."/>
            <person name="Gernert C."/>
            <person name="Steffens U.A."/>
            <person name="Heycke N."/>
            <person name="Schmitt S."/>
            <person name="Rinke C."/>
            <person name="Helfrich E.J."/>
            <person name="Brachmann A.O."/>
            <person name="Gurgui C."/>
            <person name="Wakimoto T."/>
            <person name="Kracht M."/>
            <person name="Crusemann M."/>
            <person name="Hentschel U."/>
            <person name="Abe I."/>
            <person name="Matsunaga S."/>
            <person name="Kalinowski J."/>
            <person name="Takeyama H."/>
            <person name="Piel J."/>
        </authorList>
    </citation>
    <scope>NUCLEOTIDE SEQUENCE [LARGE SCALE GENOMIC DNA]</scope>
    <source>
        <strain evidence="3">TSY2</strain>
    </source>
</reference>
<dbReference type="AlphaFoldDB" id="W4LMY2"/>
<dbReference type="PANTHER" id="PTHR47957:SF3">
    <property type="entry name" value="ATP-DEPENDENT HELICASE HRQ1"/>
    <property type="match status" value="1"/>
</dbReference>
<dbReference type="SUPFAM" id="SSF53098">
    <property type="entry name" value="Ribonuclease H-like"/>
    <property type="match status" value="1"/>
</dbReference>
<protein>
    <recommendedName>
        <fullName evidence="1">MrfA-like Zn-binding domain-containing protein</fullName>
    </recommendedName>
</protein>
<organism evidence="2 3">
    <name type="scientific">Candidatus Entotheonella gemina</name>
    <dbReference type="NCBI Taxonomy" id="1429439"/>
    <lineage>
        <taxon>Bacteria</taxon>
        <taxon>Pseudomonadati</taxon>
        <taxon>Nitrospinota/Tectimicrobiota group</taxon>
        <taxon>Candidatus Tectimicrobiota</taxon>
        <taxon>Candidatus Entotheonellia</taxon>
        <taxon>Candidatus Entotheonellales</taxon>
        <taxon>Candidatus Entotheonellaceae</taxon>
        <taxon>Candidatus Entotheonella</taxon>
    </lineage>
</organism>
<dbReference type="PATRIC" id="fig|1429439.4.peg.6926"/>
<dbReference type="GO" id="GO:0006289">
    <property type="term" value="P:nucleotide-excision repair"/>
    <property type="evidence" value="ECO:0007669"/>
    <property type="project" value="TreeGrafter"/>
</dbReference>
<sequence>LVQEGDLLQSADGDAWYAARKQPHRLVNLRTIGESWTIYEQGHQNLIGTVSGGQVYGECYDGAIYLHRGRQYLIQGRDPSKGQIRASEVDVPYYTRAKTEKETEILEELRSRPMSGFLAKLGRLKVSSQVVGFEKVRVGDQSVLSQHPLESPVQHFETVGFWLELDTHFKKDLRQQHFHHMGSIHAIEHAMKSLFPLLALSNRTDVGDICYTLHPQLRKSAIFVYDYHPGGIGLAEKGFAELDKLLEMTLHMVSHCDCDVGCPSCIHFPTCGAGNVPLDKAGSIHLLNVLTGRQTIDIESLPITELEDEPPMFADWEMEDARDETPAPDRGPRIVVFDLETQRSAAEVGGWNKAYLMGMSLGVVWDSHQQCFTTYFEKDIDALLAHLQQADLIVGFNIIGFDYSVLRGYTRFDFKQLNTLDMLRDIHARLRYRVSLDALGRATLNTPKSADGLQALQWFKEGRMDLIETYCQKDVEVTRDLFQYGLDHGYLIFDRKGQGRMRIPLDWDLAALVRKEGGDRL</sequence>
<keyword evidence="3" id="KW-1185">Reference proteome</keyword>
<evidence type="ECO:0000313" key="3">
    <source>
        <dbReference type="Proteomes" id="UP000019140"/>
    </source>
</evidence>
<name>W4LMY2_9BACT</name>
<feature type="domain" description="MrfA-like Zn-binding" evidence="1">
    <location>
        <begin position="187"/>
        <end position="266"/>
    </location>
</feature>
<proteinExistence type="predicted"/>
<dbReference type="GO" id="GO:0003676">
    <property type="term" value="F:nucleic acid binding"/>
    <property type="evidence" value="ECO:0007669"/>
    <property type="project" value="InterPro"/>
</dbReference>
<evidence type="ECO:0000313" key="2">
    <source>
        <dbReference type="EMBL" id="ETW99307.1"/>
    </source>
</evidence>
<gene>
    <name evidence="2" type="ORF">ETSY2_41190</name>
</gene>